<organism evidence="4 5">
    <name type="scientific">Actinomadura algeriensis</name>
    <dbReference type="NCBI Taxonomy" id="1679523"/>
    <lineage>
        <taxon>Bacteria</taxon>
        <taxon>Bacillati</taxon>
        <taxon>Actinomycetota</taxon>
        <taxon>Actinomycetes</taxon>
        <taxon>Streptosporangiales</taxon>
        <taxon>Thermomonosporaceae</taxon>
        <taxon>Actinomadura</taxon>
    </lineage>
</organism>
<reference evidence="4 5" key="1">
    <citation type="submission" date="2020-10" db="EMBL/GenBank/DDBJ databases">
        <title>Sequencing the genomes of 1000 actinobacteria strains.</title>
        <authorList>
            <person name="Klenk H.-P."/>
        </authorList>
    </citation>
    <scope>NUCLEOTIDE SEQUENCE [LARGE SCALE GENOMIC DNA]</scope>
    <source>
        <strain evidence="4 5">DSM 46744</strain>
    </source>
</reference>
<proteinExistence type="inferred from homology"/>
<protein>
    <submittedName>
        <fullName evidence="4">3-oxoacyl-[acyl-carrier protein] reductase</fullName>
        <ecNumber evidence="4">1.1.1.100</ecNumber>
    </submittedName>
</protein>
<gene>
    <name evidence="4" type="ORF">H4W34_003423</name>
</gene>
<dbReference type="PANTHER" id="PTHR43639:SF1">
    <property type="entry name" value="SHORT-CHAIN DEHYDROGENASE_REDUCTASE FAMILY PROTEIN"/>
    <property type="match status" value="1"/>
</dbReference>
<dbReference type="RefSeq" id="WP_192760110.1">
    <property type="nucleotide sequence ID" value="NZ_JADBDZ010000001.1"/>
</dbReference>
<dbReference type="PANTHER" id="PTHR43639">
    <property type="entry name" value="OXIDOREDUCTASE, SHORT-CHAIN DEHYDROGENASE/REDUCTASE FAMILY (AFU_ORTHOLOGUE AFUA_5G02870)"/>
    <property type="match status" value="1"/>
</dbReference>
<keyword evidence="2 4" id="KW-0560">Oxidoreductase</keyword>
<evidence type="ECO:0000256" key="1">
    <source>
        <dbReference type="ARBA" id="ARBA00006484"/>
    </source>
</evidence>
<dbReference type="Gene3D" id="3.40.50.720">
    <property type="entry name" value="NAD(P)-binding Rossmann-like Domain"/>
    <property type="match status" value="1"/>
</dbReference>
<dbReference type="PRINTS" id="PR00080">
    <property type="entry name" value="SDRFAMILY"/>
</dbReference>
<dbReference type="Proteomes" id="UP000627838">
    <property type="component" value="Unassembled WGS sequence"/>
</dbReference>
<dbReference type="SUPFAM" id="SSF51735">
    <property type="entry name" value="NAD(P)-binding Rossmann-fold domains"/>
    <property type="match status" value="1"/>
</dbReference>
<evidence type="ECO:0000313" key="5">
    <source>
        <dbReference type="Proteomes" id="UP000627838"/>
    </source>
</evidence>
<feature type="domain" description="Ketoreductase" evidence="3">
    <location>
        <begin position="6"/>
        <end position="212"/>
    </location>
</feature>
<evidence type="ECO:0000259" key="3">
    <source>
        <dbReference type="SMART" id="SM00822"/>
    </source>
</evidence>
<sequence length="240" mass="25227">MTLTDRTALVTGGSRGIGRAIVRRFAADGARVVFSYREGEDAADELVRELGGRAVAVRADQEDPGTIDALFEPVGESLDIVVNNAAINPHRRIAETTGDDFDRALTVNTKYPLLVMRRAETLMPDGGRIVNVSTLNTVLPAPGHALYAASKAALEQLTAVAAREFGPRGITVNSVSPGTTDTDLFRETNPPGAAEQVRALTALGRLGRPDDIASVVAFLAGPDGGWITGQNLRATGGLVV</sequence>
<comment type="caution">
    <text evidence="4">The sequence shown here is derived from an EMBL/GenBank/DDBJ whole genome shotgun (WGS) entry which is preliminary data.</text>
</comment>
<comment type="similarity">
    <text evidence="1">Belongs to the short-chain dehydrogenases/reductases (SDR) family.</text>
</comment>
<dbReference type="GO" id="GO:0004316">
    <property type="term" value="F:3-oxoacyl-[acyl-carrier-protein] reductase (NADPH) activity"/>
    <property type="evidence" value="ECO:0007669"/>
    <property type="project" value="UniProtKB-EC"/>
</dbReference>
<evidence type="ECO:0000313" key="4">
    <source>
        <dbReference type="EMBL" id="MBE1533590.1"/>
    </source>
</evidence>
<dbReference type="EMBL" id="JADBDZ010000001">
    <property type="protein sequence ID" value="MBE1533590.1"/>
    <property type="molecule type" value="Genomic_DNA"/>
</dbReference>
<keyword evidence="5" id="KW-1185">Reference proteome</keyword>
<dbReference type="InterPro" id="IPR002347">
    <property type="entry name" value="SDR_fam"/>
</dbReference>
<dbReference type="PRINTS" id="PR00081">
    <property type="entry name" value="GDHRDH"/>
</dbReference>
<evidence type="ECO:0000256" key="2">
    <source>
        <dbReference type="ARBA" id="ARBA00023002"/>
    </source>
</evidence>
<dbReference type="EC" id="1.1.1.100" evidence="4"/>
<name>A0ABR9JSN8_9ACTN</name>
<dbReference type="InterPro" id="IPR057326">
    <property type="entry name" value="KR_dom"/>
</dbReference>
<dbReference type="Pfam" id="PF13561">
    <property type="entry name" value="adh_short_C2"/>
    <property type="match status" value="1"/>
</dbReference>
<dbReference type="SMART" id="SM00822">
    <property type="entry name" value="PKS_KR"/>
    <property type="match status" value="1"/>
</dbReference>
<dbReference type="InterPro" id="IPR036291">
    <property type="entry name" value="NAD(P)-bd_dom_sf"/>
</dbReference>
<accession>A0ABR9JSN8</accession>